<organism evidence="2 3">
    <name type="scientific">Streptomyces mutabilis</name>
    <dbReference type="NCBI Taxonomy" id="67332"/>
    <lineage>
        <taxon>Bacteria</taxon>
        <taxon>Bacillati</taxon>
        <taxon>Actinomycetota</taxon>
        <taxon>Actinomycetes</taxon>
        <taxon>Kitasatosporales</taxon>
        <taxon>Streptomycetaceae</taxon>
        <taxon>Streptomyces</taxon>
    </lineage>
</organism>
<evidence type="ECO:0000313" key="3">
    <source>
        <dbReference type="Proteomes" id="UP000029095"/>
    </source>
</evidence>
<keyword evidence="3" id="KW-1185">Reference proteome</keyword>
<feature type="compositionally biased region" description="Basic and acidic residues" evidence="1">
    <location>
        <begin position="50"/>
        <end position="65"/>
    </location>
</feature>
<feature type="region of interest" description="Disordered" evidence="1">
    <location>
        <begin position="94"/>
        <end position="126"/>
    </location>
</feature>
<dbReference type="RefSeq" id="WP_043378043.1">
    <property type="nucleotide sequence ID" value="NZ_KN039947.1"/>
</dbReference>
<evidence type="ECO:0000256" key="1">
    <source>
        <dbReference type="SAM" id="MobiDB-lite"/>
    </source>
</evidence>
<feature type="compositionally biased region" description="Basic and acidic residues" evidence="1">
    <location>
        <begin position="94"/>
        <end position="108"/>
    </location>
</feature>
<protein>
    <recommendedName>
        <fullName evidence="4">WXG100 family type VII secretion target</fullName>
    </recommendedName>
</protein>
<reference evidence="2 3" key="1">
    <citation type="submission" date="2014-05" db="EMBL/GenBank/DDBJ databases">
        <title>Complete genome sequence of the Streptomyces mutabilis TRM45540.</title>
        <authorList>
            <person name="Luo X."/>
            <person name="Zhang L."/>
        </authorList>
    </citation>
    <scope>NUCLEOTIDE SEQUENCE [LARGE SCALE GENOMIC DNA]</scope>
    <source>
        <strain evidence="2 3">TRM45540</strain>
    </source>
</reference>
<gene>
    <name evidence="2" type="ORF">FM21_18345</name>
</gene>
<dbReference type="HOGENOM" id="CLU_1947621_0_0_11"/>
<accession>A0A086MVB6</accession>
<feature type="region of interest" description="Disordered" evidence="1">
    <location>
        <begin position="44"/>
        <end position="67"/>
    </location>
</feature>
<evidence type="ECO:0000313" key="2">
    <source>
        <dbReference type="EMBL" id="KFG72834.1"/>
    </source>
</evidence>
<sequence length="126" mass="14092">MGQRYYVDPQRIEALARQLEEIGTLAKGMTEEFLDDLAPTVKWPGTSGEFAEKAKPQEQKERQSTKDTMISLRDALVSITDATVAQVRMMENTRDRHLEEIERSDNRINTDGLNGGGSGAGGHDRR</sequence>
<dbReference type="STRING" id="1915400.FM21_18345"/>
<name>A0A086MVB6_9ACTN</name>
<proteinExistence type="predicted"/>
<dbReference type="EMBL" id="JNFQ01000002">
    <property type="protein sequence ID" value="KFG72834.1"/>
    <property type="molecule type" value="Genomic_DNA"/>
</dbReference>
<comment type="caution">
    <text evidence="2">The sequence shown here is derived from an EMBL/GenBank/DDBJ whole genome shotgun (WGS) entry which is preliminary data.</text>
</comment>
<feature type="compositionally biased region" description="Gly residues" evidence="1">
    <location>
        <begin position="113"/>
        <end position="126"/>
    </location>
</feature>
<dbReference type="Proteomes" id="UP000029095">
    <property type="component" value="Unassembled WGS sequence"/>
</dbReference>
<evidence type="ECO:0008006" key="4">
    <source>
        <dbReference type="Google" id="ProtNLM"/>
    </source>
</evidence>
<dbReference type="AlphaFoldDB" id="A0A086MVB6"/>